<gene>
    <name evidence="1" type="ORF">S01H1_69619</name>
</gene>
<sequence length="103" mass="10795">MDLIVERVNVWAASIRDEAGGLSQLLAGLRDAGADLDFVIARRTPEKPGTGVVFVTPLRGDREVAAAARLGFNVTNSVHSARIEGDNRPGVAAEVTEKLTAAG</sequence>
<proteinExistence type="predicted"/>
<evidence type="ECO:0000313" key="1">
    <source>
        <dbReference type="EMBL" id="GAG40857.1"/>
    </source>
</evidence>
<feature type="non-terminal residue" evidence="1">
    <location>
        <position position="103"/>
    </location>
</feature>
<comment type="caution">
    <text evidence="1">The sequence shown here is derived from an EMBL/GenBank/DDBJ whole genome shotgun (WGS) entry which is preliminary data.</text>
</comment>
<protein>
    <recommendedName>
        <fullName evidence="2">ACT domain-containing protein</fullName>
    </recommendedName>
</protein>
<dbReference type="EMBL" id="BARS01046235">
    <property type="protein sequence ID" value="GAG40857.1"/>
    <property type="molecule type" value="Genomic_DNA"/>
</dbReference>
<dbReference type="AlphaFoldDB" id="X0Y0E7"/>
<reference evidence="1" key="1">
    <citation type="journal article" date="2014" name="Front. Microbiol.">
        <title>High frequency of phylogenetically diverse reductive dehalogenase-homologous genes in deep subseafloor sedimentary metagenomes.</title>
        <authorList>
            <person name="Kawai M."/>
            <person name="Futagami T."/>
            <person name="Toyoda A."/>
            <person name="Takaki Y."/>
            <person name="Nishi S."/>
            <person name="Hori S."/>
            <person name="Arai W."/>
            <person name="Tsubouchi T."/>
            <person name="Morono Y."/>
            <person name="Uchiyama I."/>
            <person name="Ito T."/>
            <person name="Fujiyama A."/>
            <person name="Inagaki F."/>
            <person name="Takami H."/>
        </authorList>
    </citation>
    <scope>NUCLEOTIDE SEQUENCE</scope>
    <source>
        <strain evidence="1">Expedition CK06-06</strain>
    </source>
</reference>
<organism evidence="1">
    <name type="scientific">marine sediment metagenome</name>
    <dbReference type="NCBI Taxonomy" id="412755"/>
    <lineage>
        <taxon>unclassified sequences</taxon>
        <taxon>metagenomes</taxon>
        <taxon>ecological metagenomes</taxon>
    </lineage>
</organism>
<accession>X0Y0E7</accession>
<name>X0Y0E7_9ZZZZ</name>
<evidence type="ECO:0008006" key="2">
    <source>
        <dbReference type="Google" id="ProtNLM"/>
    </source>
</evidence>